<evidence type="ECO:0000313" key="1">
    <source>
        <dbReference type="EMBL" id="GFU08948.1"/>
    </source>
</evidence>
<dbReference type="AlphaFoldDB" id="A0A8X6UEI4"/>
<proteinExistence type="predicted"/>
<dbReference type="EMBL" id="BMAW01124656">
    <property type="protein sequence ID" value="GFU08948.1"/>
    <property type="molecule type" value="Genomic_DNA"/>
</dbReference>
<keyword evidence="2" id="KW-1185">Reference proteome</keyword>
<sequence length="119" mass="13553">NINEFENKIYGTLSDLPSDCDDDSSIVPTKIKFKPTLYETGSDSNCESKQDENTDSESEVVMNDVWDDIDTPARLESFDEYPSMVLIQEFLYNTVDAVELFLMMTPYISVGKQTLIIMN</sequence>
<organism evidence="1 2">
    <name type="scientific">Nephila pilipes</name>
    <name type="common">Giant wood spider</name>
    <name type="synonym">Nephila maculata</name>
    <dbReference type="NCBI Taxonomy" id="299642"/>
    <lineage>
        <taxon>Eukaryota</taxon>
        <taxon>Metazoa</taxon>
        <taxon>Ecdysozoa</taxon>
        <taxon>Arthropoda</taxon>
        <taxon>Chelicerata</taxon>
        <taxon>Arachnida</taxon>
        <taxon>Araneae</taxon>
        <taxon>Araneomorphae</taxon>
        <taxon>Entelegynae</taxon>
        <taxon>Araneoidea</taxon>
        <taxon>Nephilidae</taxon>
        <taxon>Nephila</taxon>
    </lineage>
</organism>
<feature type="non-terminal residue" evidence="1">
    <location>
        <position position="119"/>
    </location>
</feature>
<evidence type="ECO:0000313" key="2">
    <source>
        <dbReference type="Proteomes" id="UP000887013"/>
    </source>
</evidence>
<name>A0A8X6UEI4_NEPPI</name>
<dbReference type="Proteomes" id="UP000887013">
    <property type="component" value="Unassembled WGS sequence"/>
</dbReference>
<comment type="caution">
    <text evidence="1">The sequence shown here is derived from an EMBL/GenBank/DDBJ whole genome shotgun (WGS) entry which is preliminary data.</text>
</comment>
<accession>A0A8X6UEI4</accession>
<feature type="non-terminal residue" evidence="1">
    <location>
        <position position="1"/>
    </location>
</feature>
<gene>
    <name evidence="1" type="ORF">NPIL_271581</name>
</gene>
<reference evidence="1" key="1">
    <citation type="submission" date="2020-08" db="EMBL/GenBank/DDBJ databases">
        <title>Multicomponent nature underlies the extraordinary mechanical properties of spider dragline silk.</title>
        <authorList>
            <person name="Kono N."/>
            <person name="Nakamura H."/>
            <person name="Mori M."/>
            <person name="Yoshida Y."/>
            <person name="Ohtoshi R."/>
            <person name="Malay A.D."/>
            <person name="Moran D.A.P."/>
            <person name="Tomita M."/>
            <person name="Numata K."/>
            <person name="Arakawa K."/>
        </authorList>
    </citation>
    <scope>NUCLEOTIDE SEQUENCE</scope>
</reference>
<protein>
    <submittedName>
        <fullName evidence="1">Uncharacterized protein</fullName>
    </submittedName>
</protein>